<proteinExistence type="predicted"/>
<dbReference type="OrthoDB" id="3944805at2759"/>
<dbReference type="Proteomes" id="UP001140513">
    <property type="component" value="Unassembled WGS sequence"/>
</dbReference>
<organism evidence="1 2">
    <name type="scientific">Didymosphaeria variabile</name>
    <dbReference type="NCBI Taxonomy" id="1932322"/>
    <lineage>
        <taxon>Eukaryota</taxon>
        <taxon>Fungi</taxon>
        <taxon>Dikarya</taxon>
        <taxon>Ascomycota</taxon>
        <taxon>Pezizomycotina</taxon>
        <taxon>Dothideomycetes</taxon>
        <taxon>Pleosporomycetidae</taxon>
        <taxon>Pleosporales</taxon>
        <taxon>Massarineae</taxon>
        <taxon>Didymosphaeriaceae</taxon>
        <taxon>Didymosphaeria</taxon>
    </lineage>
</organism>
<dbReference type="EMBL" id="JAPEUX010000002">
    <property type="protein sequence ID" value="KAJ4357543.1"/>
    <property type="molecule type" value="Genomic_DNA"/>
</dbReference>
<evidence type="ECO:0000313" key="2">
    <source>
        <dbReference type="Proteomes" id="UP001140513"/>
    </source>
</evidence>
<name>A0A9W8XTI6_9PLEO</name>
<sequence>MSSSALVPYRGGPITTTVTSTSTSSLIPSRFFTAQTGHALATELFYRLLFDLLNRLVASLHRFASHQLDTFSSFLERKALERKQAQKEAVERVKKRLMKGDGKGRITEEVGKAAMKRGFISRECPMTGKELEGGKVGPPGWVGSVLTGIEEGRLVERDFWGTSVWQLGICRKY</sequence>
<gene>
    <name evidence="1" type="ORF">N0V89_002119</name>
</gene>
<dbReference type="AlphaFoldDB" id="A0A9W8XTI6"/>
<evidence type="ECO:0000313" key="1">
    <source>
        <dbReference type="EMBL" id="KAJ4357543.1"/>
    </source>
</evidence>
<dbReference type="RefSeq" id="XP_056074402.1">
    <property type="nucleotide sequence ID" value="XM_056210929.1"/>
</dbReference>
<keyword evidence="2" id="KW-1185">Reference proteome</keyword>
<dbReference type="GeneID" id="80905649"/>
<reference evidence="1" key="1">
    <citation type="submission" date="2022-10" db="EMBL/GenBank/DDBJ databases">
        <title>Tapping the CABI collections for fungal endophytes: first genome assemblies for Collariella, Neodidymelliopsis, Ascochyta clinopodiicola, Didymella pomorum, Didymosphaeria variabile, Neocosmospora piperis and Neocucurbitaria cava.</title>
        <authorList>
            <person name="Hill R."/>
        </authorList>
    </citation>
    <scope>NUCLEOTIDE SEQUENCE</scope>
    <source>
        <strain evidence="1">IMI 356815</strain>
    </source>
</reference>
<accession>A0A9W8XTI6</accession>
<protein>
    <submittedName>
        <fullName evidence="1">Uncharacterized protein</fullName>
    </submittedName>
</protein>
<comment type="caution">
    <text evidence="1">The sequence shown here is derived from an EMBL/GenBank/DDBJ whole genome shotgun (WGS) entry which is preliminary data.</text>
</comment>